<name>A0A0C2RUX0_AMAMK</name>
<dbReference type="InterPro" id="IPR041078">
    <property type="entry name" value="Plavaka"/>
</dbReference>
<dbReference type="Proteomes" id="UP000054549">
    <property type="component" value="Unassembled WGS sequence"/>
</dbReference>
<gene>
    <name evidence="1" type="ORF">M378DRAFT_43344</name>
</gene>
<evidence type="ECO:0000313" key="2">
    <source>
        <dbReference type="Proteomes" id="UP000054549"/>
    </source>
</evidence>
<accession>A0A0C2RUX0</accession>
<keyword evidence="2" id="KW-1185">Reference proteome</keyword>
<organism evidence="1 2">
    <name type="scientific">Amanita muscaria (strain Koide BX008)</name>
    <dbReference type="NCBI Taxonomy" id="946122"/>
    <lineage>
        <taxon>Eukaryota</taxon>
        <taxon>Fungi</taxon>
        <taxon>Dikarya</taxon>
        <taxon>Basidiomycota</taxon>
        <taxon>Agaricomycotina</taxon>
        <taxon>Agaricomycetes</taxon>
        <taxon>Agaricomycetidae</taxon>
        <taxon>Agaricales</taxon>
        <taxon>Pluteineae</taxon>
        <taxon>Amanitaceae</taxon>
        <taxon>Amanita</taxon>
    </lineage>
</organism>
<dbReference type="Pfam" id="PF18759">
    <property type="entry name" value="Plavaka"/>
    <property type="match status" value="1"/>
</dbReference>
<dbReference type="EMBL" id="KN819027">
    <property type="protein sequence ID" value="KIL54015.1"/>
    <property type="molecule type" value="Genomic_DNA"/>
</dbReference>
<dbReference type="OrthoDB" id="3232986at2759"/>
<reference evidence="1 2" key="1">
    <citation type="submission" date="2014-04" db="EMBL/GenBank/DDBJ databases">
        <title>Evolutionary Origins and Diversification of the Mycorrhizal Mutualists.</title>
        <authorList>
            <consortium name="DOE Joint Genome Institute"/>
            <consortium name="Mycorrhizal Genomics Consortium"/>
            <person name="Kohler A."/>
            <person name="Kuo A."/>
            <person name="Nagy L.G."/>
            <person name="Floudas D."/>
            <person name="Copeland A."/>
            <person name="Barry K.W."/>
            <person name="Cichocki N."/>
            <person name="Veneault-Fourrey C."/>
            <person name="LaButti K."/>
            <person name="Lindquist E.A."/>
            <person name="Lipzen A."/>
            <person name="Lundell T."/>
            <person name="Morin E."/>
            <person name="Murat C."/>
            <person name="Riley R."/>
            <person name="Ohm R."/>
            <person name="Sun H."/>
            <person name="Tunlid A."/>
            <person name="Henrissat B."/>
            <person name="Grigoriev I.V."/>
            <person name="Hibbett D.S."/>
            <person name="Martin F."/>
        </authorList>
    </citation>
    <scope>NUCLEOTIDE SEQUENCE [LARGE SCALE GENOMIC DNA]</scope>
    <source>
        <strain evidence="1 2">Koide BX008</strain>
    </source>
</reference>
<dbReference type="AlphaFoldDB" id="A0A0C2RUX0"/>
<dbReference type="InParanoid" id="A0A0C2RUX0"/>
<dbReference type="HOGENOM" id="CLU_006344_12_0_1"/>
<sequence>PDGATLLGVVLSSDKTNLSSMTGGRVAHPLLISLANILMDFRAKASNHAFQLLALLPIPKFTDNDRKMQGVLENRLIHECLDFVLQPLKKAAEFGIMMSDPLGSLCYVFTPLAAYIVDTQEAVALSGVAGKTSHLTMASYKEFGDAIRHRPCTASKMLRRLATIENSKNVDPWDLVSYIREAKVYRLNGVHRPFWRDWPLSEPSKFFTPESLHHWHKMFWDHDARWCIRAVGPAEIDFRFSILHPHTGFRQFQEGISKLKQVTGREHRDIQRYIVAVIADAVPKDFLIAIRALADFRYLAQAPEISDQVCIEIDEALQEFHQHKDAIIAAGARVGKGGRIIDNWYIPKLEMLQKIKNPSRFTNNQEYEAQICRHLDRDEKCRQFNLATAI</sequence>
<feature type="non-terminal residue" evidence="1">
    <location>
        <position position="1"/>
    </location>
</feature>
<evidence type="ECO:0000313" key="1">
    <source>
        <dbReference type="EMBL" id="KIL54015.1"/>
    </source>
</evidence>
<feature type="non-terminal residue" evidence="1">
    <location>
        <position position="390"/>
    </location>
</feature>
<proteinExistence type="predicted"/>
<protein>
    <submittedName>
        <fullName evidence="1">Uncharacterized protein</fullName>
    </submittedName>
</protein>